<dbReference type="InterPro" id="IPR006047">
    <property type="entry name" value="GH13_cat_dom"/>
</dbReference>
<dbReference type="EMBL" id="JACHMV010000001">
    <property type="protein sequence ID" value="MBB4778009.1"/>
    <property type="molecule type" value="Genomic_DNA"/>
</dbReference>
<reference evidence="3 6" key="1">
    <citation type="journal article" date="2019" name="Int. J. Syst. Evol. Microbiol.">
        <title>The Global Catalogue of Microorganisms (GCM) 10K type strain sequencing project: providing services to taxonomists for standard genome sequencing and annotation.</title>
        <authorList>
            <consortium name="The Broad Institute Genomics Platform"/>
            <consortium name="The Broad Institute Genome Sequencing Center for Infectious Disease"/>
            <person name="Wu L."/>
            <person name="Ma J."/>
        </authorList>
    </citation>
    <scope>NUCLEOTIDE SEQUENCE [LARGE SCALE GENOMIC DNA]</scope>
    <source>
        <strain evidence="3 6">JCM 10667</strain>
    </source>
</reference>
<feature type="compositionally biased region" description="Basic and acidic residues" evidence="1">
    <location>
        <begin position="18"/>
        <end position="27"/>
    </location>
</feature>
<dbReference type="NCBIfam" id="TIGR02401">
    <property type="entry name" value="trehalose_TreY"/>
    <property type="match status" value="1"/>
</dbReference>
<evidence type="ECO:0000313" key="5">
    <source>
        <dbReference type="Proteomes" id="UP000549343"/>
    </source>
</evidence>
<name>A0A7W7N1C3_9ACTN</name>
<protein>
    <submittedName>
        <fullName evidence="4">(1-&gt;4)-alpha-D-glucan 1-alpha-D-glucosylmutase</fullName>
        <ecNumber evidence="4">5.4.99.15</ecNumber>
    </submittedName>
    <submittedName>
        <fullName evidence="3">Malto-oligosyltrehalose synthase</fullName>
    </submittedName>
</protein>
<proteinExistence type="predicted"/>
<comment type="caution">
    <text evidence="4">The sequence shown here is derived from an EMBL/GenBank/DDBJ whole genome shotgun (WGS) entry which is preliminary data.</text>
</comment>
<sequence length="797" mass="87066">MSEPAPEPEPEPAPEPRPATEPEHATEEPLPGDPPDEETVSEDHLAEANTPDTPAPAEDGAAAPPSGTYRLQLRGTPGEHFGFAEAAALAPYLASLGVSHVYLSPVLQAAPGSTHGYDVVDHSRLADELGGAEAFGAMAARFRAHGLRVLVDVVPNHMAIPEPRDLNLPLTAVLAEGPASPYARWFDIDWEAGGGRIVLPGGGEPNYRRFFDISGLIGLRQEDPEVFERTHALVLNLVAGGHVHGLRVDHPDGLADPRGYLRRLAEAAPGAWLLVEKITEGEERLPPDWPCAGTTGYDSLGMVGGLFVDPAGEKPLTDHYVSVTGGPADFAEVEHEARRHAATHGLKPEIDRLLRVLQRVVGERRPGLERALVELLVAMPVYRAYVVPGEDAPQQAVDVLNEAAGRARAHLPVDLHGDLETVVDLALGRGERTDAEFIVRFQQTSAPLAAKGVEDTAFYRWNRMAALNEVGGDPARFSVSTEDFHSYCIRVARDWPSTMTTLSTHDTKREEDVRAWLAVLSEMPAEWAEAMDRWRQWGPAPSPMEPDLECLFWQTLVGAWPITIGRLEEFLTKAMREAKTRTAWVDGDPAYEEAVLDYARSVLANPDLVTDLTAFVAKLAPCARVNTLGQKLVQLAMPGVPDVYQGCELTGLALVDPDNRRPVDYGRRRERLQRLDTGRPAKDVDDEKLLVTSRTLRLRRAHPEWFGPGARHEPIASRGPAAGHVVGFARGDAVALATRLPVGLERRGGWGRTRVDVVQQGWRDVLTGCTHMGPVLDADRVFEHLPVALLVPREIDR</sequence>
<dbReference type="InterPro" id="IPR012767">
    <property type="entry name" value="Trehalose_TreY"/>
</dbReference>
<reference evidence="3" key="3">
    <citation type="submission" date="2023-12" db="EMBL/GenBank/DDBJ databases">
        <authorList>
            <person name="Sun Q."/>
            <person name="Inoue M."/>
        </authorList>
    </citation>
    <scope>NUCLEOTIDE SEQUENCE</scope>
    <source>
        <strain evidence="3">JCM 10667</strain>
    </source>
</reference>
<dbReference type="AlphaFoldDB" id="A0A7W7N1C3"/>
<feature type="domain" description="Glycosyl hydrolase family 13 catalytic" evidence="2">
    <location>
        <begin position="66"/>
        <end position="679"/>
    </location>
</feature>
<reference evidence="4 5" key="2">
    <citation type="submission" date="2020-08" db="EMBL/GenBank/DDBJ databases">
        <title>Sequencing the genomes of 1000 actinobacteria strains.</title>
        <authorList>
            <person name="Klenk H.-P."/>
        </authorList>
    </citation>
    <scope>NUCLEOTIDE SEQUENCE [LARGE SCALE GENOMIC DNA]</scope>
    <source>
        <strain evidence="4 5">DSM 44772</strain>
    </source>
</reference>
<dbReference type="GO" id="GO:0047470">
    <property type="term" value="F:(1,4)-alpha-D-glucan 1-alpha-D-glucosylmutase activity"/>
    <property type="evidence" value="ECO:0007669"/>
    <property type="project" value="UniProtKB-EC"/>
</dbReference>
<dbReference type="Gene3D" id="3.20.20.80">
    <property type="entry name" value="Glycosidases"/>
    <property type="match status" value="4"/>
</dbReference>
<dbReference type="PANTHER" id="PTHR10357:SF216">
    <property type="entry name" value="MALTOOLIGOSYL TREHALOSE SYNTHASE-RELATED"/>
    <property type="match status" value="1"/>
</dbReference>
<feature type="compositionally biased region" description="Acidic residues" evidence="1">
    <location>
        <begin position="1"/>
        <end position="12"/>
    </location>
</feature>
<organism evidence="4 5">
    <name type="scientific">Actinomadura livida</name>
    <dbReference type="NCBI Taxonomy" id="79909"/>
    <lineage>
        <taxon>Bacteria</taxon>
        <taxon>Bacillati</taxon>
        <taxon>Actinomycetota</taxon>
        <taxon>Actinomycetes</taxon>
        <taxon>Streptosporangiales</taxon>
        <taxon>Thermomonosporaceae</taxon>
        <taxon>Actinomadura</taxon>
    </lineage>
</organism>
<dbReference type="GO" id="GO:0005992">
    <property type="term" value="P:trehalose biosynthetic process"/>
    <property type="evidence" value="ECO:0007669"/>
    <property type="project" value="TreeGrafter"/>
</dbReference>
<evidence type="ECO:0000259" key="2">
    <source>
        <dbReference type="SMART" id="SM00642"/>
    </source>
</evidence>
<evidence type="ECO:0000313" key="3">
    <source>
        <dbReference type="EMBL" id="GAA0560830.1"/>
    </source>
</evidence>
<dbReference type="Proteomes" id="UP001501427">
    <property type="component" value="Unassembled WGS sequence"/>
</dbReference>
<dbReference type="GO" id="GO:0030980">
    <property type="term" value="P:alpha-glucan catabolic process"/>
    <property type="evidence" value="ECO:0007669"/>
    <property type="project" value="TreeGrafter"/>
</dbReference>
<evidence type="ECO:0000313" key="6">
    <source>
        <dbReference type="Proteomes" id="UP001501427"/>
    </source>
</evidence>
<dbReference type="EC" id="5.4.99.15" evidence="4"/>
<dbReference type="PANTHER" id="PTHR10357">
    <property type="entry name" value="ALPHA-AMYLASE FAMILY MEMBER"/>
    <property type="match status" value="1"/>
</dbReference>
<feature type="compositionally biased region" description="Low complexity" evidence="1">
    <location>
        <begin position="50"/>
        <end position="65"/>
    </location>
</feature>
<dbReference type="CDD" id="cd11336">
    <property type="entry name" value="AmyAc_MTSase"/>
    <property type="match status" value="1"/>
</dbReference>
<keyword evidence="6" id="KW-1185">Reference proteome</keyword>
<dbReference type="RefSeq" id="WP_229808185.1">
    <property type="nucleotide sequence ID" value="NZ_BAAAHD010000022.1"/>
</dbReference>
<dbReference type="InterPro" id="IPR017853">
    <property type="entry name" value="GH"/>
</dbReference>
<evidence type="ECO:0000256" key="1">
    <source>
        <dbReference type="SAM" id="MobiDB-lite"/>
    </source>
</evidence>
<keyword evidence="4" id="KW-0413">Isomerase</keyword>
<gene>
    <name evidence="3" type="primary">treY</name>
    <name evidence="4" type="ORF">F4557_006427</name>
    <name evidence="3" type="ORF">GCM10009546_23730</name>
</gene>
<dbReference type="SUPFAM" id="SSF51445">
    <property type="entry name" value="(Trans)glycosidases"/>
    <property type="match status" value="1"/>
</dbReference>
<dbReference type="EMBL" id="BAAAHD010000022">
    <property type="protein sequence ID" value="GAA0560830.1"/>
    <property type="molecule type" value="Genomic_DNA"/>
</dbReference>
<dbReference type="Proteomes" id="UP000549343">
    <property type="component" value="Unassembled WGS sequence"/>
</dbReference>
<dbReference type="Gene3D" id="3.30.1590.10">
    <property type="entry name" value="Maltooligosyl trehalose synthase, domain 2"/>
    <property type="match status" value="1"/>
</dbReference>
<feature type="region of interest" description="Disordered" evidence="1">
    <location>
        <begin position="1"/>
        <end position="73"/>
    </location>
</feature>
<dbReference type="Pfam" id="PF00128">
    <property type="entry name" value="Alpha-amylase"/>
    <property type="match status" value="1"/>
</dbReference>
<evidence type="ECO:0000313" key="4">
    <source>
        <dbReference type="EMBL" id="MBB4778009.1"/>
    </source>
</evidence>
<dbReference type="SMART" id="SM00642">
    <property type="entry name" value="Aamy"/>
    <property type="match status" value="1"/>
</dbReference>
<accession>A0A7W7N1C3</accession>